<dbReference type="Proteomes" id="UP000769157">
    <property type="component" value="Unassembled WGS sequence"/>
</dbReference>
<organism evidence="1 2">
    <name type="scientific">Ogataea philodendri</name>
    <dbReference type="NCBI Taxonomy" id="1378263"/>
    <lineage>
        <taxon>Eukaryota</taxon>
        <taxon>Fungi</taxon>
        <taxon>Dikarya</taxon>
        <taxon>Ascomycota</taxon>
        <taxon>Saccharomycotina</taxon>
        <taxon>Pichiomycetes</taxon>
        <taxon>Pichiales</taxon>
        <taxon>Pichiaceae</taxon>
        <taxon>Ogataea</taxon>
    </lineage>
</organism>
<evidence type="ECO:0000313" key="2">
    <source>
        <dbReference type="Proteomes" id="UP000769157"/>
    </source>
</evidence>
<reference evidence="1" key="1">
    <citation type="journal article" date="2021" name="Open Biol.">
        <title>Shared evolutionary footprints suggest mitochondrial oxidative damage underlies multiple complex I losses in fungi.</title>
        <authorList>
            <person name="Schikora-Tamarit M.A."/>
            <person name="Marcet-Houben M."/>
            <person name="Nosek J."/>
            <person name="Gabaldon T."/>
        </authorList>
    </citation>
    <scope>NUCLEOTIDE SEQUENCE</scope>
    <source>
        <strain evidence="1">CBS6075</strain>
    </source>
</reference>
<dbReference type="EMBL" id="JAEUBE010000070">
    <property type="protein sequence ID" value="KAH3671294.1"/>
    <property type="molecule type" value="Genomic_DNA"/>
</dbReference>
<dbReference type="AlphaFoldDB" id="A0A9P8PHE1"/>
<evidence type="ECO:0000313" key="1">
    <source>
        <dbReference type="EMBL" id="KAH3671294.1"/>
    </source>
</evidence>
<proteinExistence type="predicted"/>
<sequence>MDQHQSLNTGVEVGAVCDLEKRIQMGLEHRCWQVGKRKCSVETSQNGSKHLTVALFQGLLLGFVHLDRLSTLLTALEISLTSTILLMLRFLHLRGVSAVSLDQQLLKQFEISVHQLVGKLVFLSGEDGLVQCQRGVVDGMVVVVLSEQNVKDTVNHNLLHCRVFLLQEQNMVRGLGSDLVVLITKLVHTNTQQVGLLFWLGLEQRKHIANHLGTNVHNAVLEKFLQSSNELEVLLFQVVFKVEHDQLFWTGISGQWLFVEIKQLSVGRKNTVHKQIGQCLNTLKSSSTRFLVAHGEHGLQSFVVVQGGFLDQKSERRDLIVQSTASQHLRKESFLRGRFVELLHVRFLLLSK</sequence>
<name>A0A9P8PHE1_9ASCO</name>
<dbReference type="RefSeq" id="XP_046064593.1">
    <property type="nucleotide sequence ID" value="XM_046206345.1"/>
</dbReference>
<protein>
    <submittedName>
        <fullName evidence="1">Uncharacterized protein</fullName>
    </submittedName>
</protein>
<gene>
    <name evidence="1" type="ORF">OGAPHI_000517</name>
</gene>
<accession>A0A9P8PHE1</accession>
<comment type="caution">
    <text evidence="1">The sequence shown here is derived from an EMBL/GenBank/DDBJ whole genome shotgun (WGS) entry which is preliminary data.</text>
</comment>
<reference evidence="1" key="2">
    <citation type="submission" date="2021-01" db="EMBL/GenBank/DDBJ databases">
        <authorList>
            <person name="Schikora-Tamarit M.A."/>
        </authorList>
    </citation>
    <scope>NUCLEOTIDE SEQUENCE</scope>
    <source>
        <strain evidence="1">CBS6075</strain>
    </source>
</reference>
<dbReference type="GeneID" id="70232485"/>
<keyword evidence="2" id="KW-1185">Reference proteome</keyword>